<reference evidence="2" key="1">
    <citation type="submission" date="2021-01" db="EMBL/GenBank/DDBJ databases">
        <authorList>
            <person name="Shang Y."/>
        </authorList>
    </citation>
    <scope>NUCLEOTIDE SEQUENCE</scope>
</reference>
<dbReference type="KEGG" id="vg:65133701"/>
<keyword evidence="3" id="KW-1185">Reference proteome</keyword>
<dbReference type="EMBL" id="MW544066">
    <property type="protein sequence ID" value="QSJ04063.1"/>
    <property type="molecule type" value="Genomic_DNA"/>
</dbReference>
<organism evidence="2 3">
    <name type="scientific">Salmonella phage vB_SalP_TR2</name>
    <dbReference type="NCBI Taxonomy" id="2812854"/>
    <lineage>
        <taxon>Viruses</taxon>
        <taxon>Duplodnaviria</taxon>
        <taxon>Heunggongvirae</taxon>
        <taxon>Uroviricota</taxon>
        <taxon>Caudoviricetes</taxon>
        <taxon>Schitoviridae</taxon>
        <taxon>Triduovirus</taxon>
        <taxon>Triduovirus Tr2</taxon>
    </lineage>
</organism>
<sequence>MGMTFSAALEAVKEGRRIARSGWNGAGQFVIMAGGYHLDEVRPGSKYAEAGITGPVTIQPHLDLRNTQGNMQPGWTPSQGDLFATDWVIV</sequence>
<evidence type="ECO:0000313" key="3">
    <source>
        <dbReference type="Proteomes" id="UP000662760"/>
    </source>
</evidence>
<dbReference type="Proteomes" id="UP000662760">
    <property type="component" value="Segment"/>
</dbReference>
<dbReference type="Pfam" id="PF11195">
    <property type="entry name" value="Tad2-like"/>
    <property type="match status" value="1"/>
</dbReference>
<evidence type="ECO:0000313" key="2">
    <source>
        <dbReference type="EMBL" id="QSJ04063.1"/>
    </source>
</evidence>
<evidence type="ECO:0000259" key="1">
    <source>
        <dbReference type="Pfam" id="PF11195"/>
    </source>
</evidence>
<name>A0A898KAS5_9CAUD</name>
<dbReference type="RefSeq" id="YP_010115097.1">
    <property type="nucleotide sequence ID" value="NC_055921.1"/>
</dbReference>
<proteinExistence type="predicted"/>
<protein>
    <submittedName>
        <fullName evidence="2">DUF2829 domain-containing protein</fullName>
    </submittedName>
</protein>
<dbReference type="GeneID" id="65133701"/>
<accession>A0A898KAS5</accession>
<feature type="domain" description="Thoeris anti-defense 2-like" evidence="1">
    <location>
        <begin position="3"/>
        <end position="90"/>
    </location>
</feature>
<dbReference type="InterPro" id="IPR021361">
    <property type="entry name" value="Tad2-like_dom"/>
</dbReference>